<evidence type="ECO:0000313" key="9">
    <source>
        <dbReference type="Proteomes" id="UP000035682"/>
    </source>
</evidence>
<feature type="domain" description="Ig-like" evidence="6">
    <location>
        <begin position="162"/>
        <end position="250"/>
    </location>
</feature>
<dbReference type="GO" id="GO:0048843">
    <property type="term" value="P:negative regulation of axon extension involved in axon guidance"/>
    <property type="evidence" value="ECO:0007669"/>
    <property type="project" value="EnsemblMetazoa"/>
</dbReference>
<evidence type="ECO:0000313" key="10">
    <source>
        <dbReference type="WBParaSite" id="SRAE_2000245100.1"/>
    </source>
</evidence>
<feature type="domain" description="Ig-like" evidence="6">
    <location>
        <begin position="32"/>
        <end position="136"/>
    </location>
</feature>
<dbReference type="CTD" id="36380154"/>
<evidence type="ECO:0000313" key="11">
    <source>
        <dbReference type="WormBase" id="SRAE_2000245100"/>
    </source>
</evidence>
<dbReference type="InterPro" id="IPR036116">
    <property type="entry name" value="FN3_sf"/>
</dbReference>
<dbReference type="OrthoDB" id="114660at2759"/>
<dbReference type="GO" id="GO:0097402">
    <property type="term" value="P:neuroblast migration"/>
    <property type="evidence" value="ECO:0007669"/>
    <property type="project" value="EnsemblMetazoa"/>
</dbReference>
<feature type="domain" description="Fibronectin type-III" evidence="7">
    <location>
        <begin position="764"/>
        <end position="856"/>
    </location>
</feature>
<feature type="transmembrane region" description="Helical" evidence="5">
    <location>
        <begin position="1122"/>
        <end position="1146"/>
    </location>
</feature>
<evidence type="ECO:0000259" key="6">
    <source>
        <dbReference type="PROSITE" id="PS50835"/>
    </source>
</evidence>
<accession>A0A090MYU4</accession>
<dbReference type="CDD" id="cd00063">
    <property type="entry name" value="FN3"/>
    <property type="match status" value="6"/>
</dbReference>
<keyword evidence="3" id="KW-0393">Immunoglobulin domain</keyword>
<dbReference type="Pfam" id="PF07679">
    <property type="entry name" value="I-set"/>
    <property type="match status" value="1"/>
</dbReference>
<dbReference type="InterPro" id="IPR050964">
    <property type="entry name" value="Striated_Muscle_Regulatory"/>
</dbReference>
<dbReference type="GO" id="GO:0035545">
    <property type="term" value="P:determination of left/right asymmetry in nervous system"/>
    <property type="evidence" value="ECO:0007669"/>
    <property type="project" value="EnsemblMetazoa"/>
</dbReference>
<feature type="domain" description="Ig-like" evidence="6">
    <location>
        <begin position="361"/>
        <end position="446"/>
    </location>
</feature>
<dbReference type="GO" id="GO:0044295">
    <property type="term" value="C:axonal growth cone"/>
    <property type="evidence" value="ECO:0007669"/>
    <property type="project" value="EnsemblMetazoa"/>
</dbReference>
<dbReference type="GO" id="GO:0019904">
    <property type="term" value="F:protein domain specific binding"/>
    <property type="evidence" value="ECO:0007669"/>
    <property type="project" value="EnsemblMetazoa"/>
</dbReference>
<dbReference type="PROSITE" id="PS50835">
    <property type="entry name" value="IG_LIKE"/>
    <property type="match status" value="4"/>
</dbReference>
<dbReference type="PRINTS" id="PR00014">
    <property type="entry name" value="FNTYPEIII"/>
</dbReference>
<dbReference type="GO" id="GO:0001764">
    <property type="term" value="P:neuron migration"/>
    <property type="evidence" value="ECO:0007669"/>
    <property type="project" value="EnsemblMetazoa"/>
</dbReference>
<dbReference type="InterPro" id="IPR013098">
    <property type="entry name" value="Ig_I-set"/>
</dbReference>
<dbReference type="GeneID" id="36380154"/>
<evidence type="ECO:0000313" key="8">
    <source>
        <dbReference type="EMBL" id="CEF67789.1"/>
    </source>
</evidence>
<name>A0A090MYU4_STRRB</name>
<evidence type="ECO:0000256" key="4">
    <source>
        <dbReference type="SAM" id="MobiDB-lite"/>
    </source>
</evidence>
<sequence>MKIFASIFLLIYHIGLFYICTLIFLSNATNIPQYHSIRHITNKREVRSTLNDDRQLNFRFLRQPESQIVKSNNSVILNCEFEVDKKDKLDIKIEWRKDSLIVNSLRSTGRILVLANNSILIEGAILEDEGSYQCVVHVTDEHSNLWSFISKKGNIFLLQTIIKFASQPKSQTVFEGNSAVFECQLRPSEILFHPSVSWYYNGKVIEVTNNDYKIVPETNTLEIQSVKKTHQGSYYCIISYDGFEKKSEIGILTSKEDTSSKNDNELSMSLSPPSEIDVILGEKFVLPCLSSKPSTTIVKWINGSSSNNNIILQNNRIKQVGHSSLLIEKAEIFDNGIYTCQVTSSKDVIEKSTRVNVRRKPEIIKPLHNQIAQETKDIEINCAVESFPKSKITWYKNGEPIIPSEYFVVINYNNLKVLGLVKDDQGVYQCLAENDIGSVESHSQIMIDTPASLLALAASSGHPKKPGKPSGLKSVNIGSRFIELTWDLPTGNNKDIVRYHIMYKEVGQNRERTLNTSLTNIVVNGLSAEATYTFTVSAENYAGIGEASKPLVITTEKEDLVPGKVRNLVAKASDSESIDVSWDPPLTGGGNTNVSHYNLFYSKKDEDRETRIPMIKTFHTLHGLSKNTEYKIRVETEGKNGVGKSSDILFVKTLSDVPSGKPYNIKVINKMADSLLVSWIGPKEDEKNGDITGYIIKYKAKKKNSKLKSVFVKGNVQKFELTRLEGGTQYSIRIAAINSNGTGPYSEAIHAETTFEERDENRIAGAPIELKVIPSHDRIKVSWQAPKDDSVIIRGYNIGWGVNVPDVDSVQVDENTKEYTIKNLKPNKEYVISARAFNNAGNGFPIYETIRTTSYSNNVFAGFGKSNDKNKGSDETYYNDDDESFGSEGKFEATDENGVPTYVTSETLSATSIKISWSEENINVFNPEYSVKYFSRADPRGEVKYVKTSENEIEIEGLRPNTVYEFSIRLIGSTKWSAPSSNKTMPAPPSSAPQDLTIIPPSQHYRKSDPNSVTLNWQPPKYANGEILEYLIYYSNKEELPDKDWLRDSVRGDKLSLEISNLLPFTTYHFKVQARNVKGYGPLSRPVSYMISGSQSKNLGIFGNEEGSLLSPKIISFIRANFILIIIGVIVIVVLLLIIILCAIICSNRRNNPKSSMAHQNGALYSTVNNRRQGINDKDNRDGVSDLWINGNPNNSSREVYCDTPEITLLDGQRMAKNSADSPPPLYQTLQDNQKGLNSLSPFSLCPSVDARRISTSSDISVSTNICKGRTPPMLPLRMTESLHEPKKVLVPTVPYLRPIVVPSLATIKSLKLASFAFKKEISETNSGDTPSTTATFLSNSENGDCGTLQRSYHHSSNSLEIGSQRQRTPQILYTGTNRQPIAKIDFTSTTASDVGSNFSGSTTALPVHTPPPQGDISYSGSNVSKRPSSHLRSFTHLNNIGLSYVNNQQAKTAHIVRPLPTSNSPIATSTPTAPSNGSPGIIKPYNSHSQTSVPIGRASAQPRVNMASIYTPVSPIKNNQNNVIGINDNETDSRYSDSTMGFNQDTNYNHLNNLQPSNSFEEINSEMESLNTMILDIRALHHEFNESI</sequence>
<dbReference type="GO" id="GO:0030513">
    <property type="term" value="P:positive regulation of BMP signaling pathway"/>
    <property type="evidence" value="ECO:0007669"/>
    <property type="project" value="EnsemblMetazoa"/>
</dbReference>
<keyword evidence="5" id="KW-0472">Membrane</keyword>
<feature type="compositionally biased region" description="Polar residues" evidence="4">
    <location>
        <begin position="1461"/>
        <end position="1479"/>
    </location>
</feature>
<dbReference type="GO" id="GO:0035262">
    <property type="term" value="P:gonad morphogenesis"/>
    <property type="evidence" value="ECO:0007669"/>
    <property type="project" value="EnsemblMetazoa"/>
</dbReference>
<dbReference type="Pfam" id="PF00041">
    <property type="entry name" value="fn3"/>
    <property type="match status" value="6"/>
</dbReference>
<dbReference type="WormBase" id="SRAE_2000245100">
    <property type="protein sequence ID" value="SRP08301"/>
    <property type="gene ID" value="WBGene00262661"/>
</dbReference>
<feature type="domain" description="Fibronectin type-III" evidence="7">
    <location>
        <begin position="661"/>
        <end position="757"/>
    </location>
</feature>
<dbReference type="Proteomes" id="UP000035682">
    <property type="component" value="Unplaced"/>
</dbReference>
<keyword evidence="2" id="KW-1015">Disulfide bond</keyword>
<dbReference type="RefSeq" id="XP_024506989.1">
    <property type="nucleotide sequence ID" value="XM_024653521.1"/>
</dbReference>
<dbReference type="PANTHER" id="PTHR13817:SF173">
    <property type="entry name" value="FRAZZLED"/>
    <property type="match status" value="1"/>
</dbReference>
<dbReference type="FunFam" id="2.60.40.10:FF:000028">
    <property type="entry name" value="Neuronal cell adhesion molecule"/>
    <property type="match status" value="1"/>
</dbReference>
<feature type="transmembrane region" description="Helical" evidence="5">
    <location>
        <begin position="7"/>
        <end position="25"/>
    </location>
</feature>
<dbReference type="SMART" id="SM00408">
    <property type="entry name" value="IGc2"/>
    <property type="match status" value="4"/>
</dbReference>
<evidence type="ECO:0000256" key="3">
    <source>
        <dbReference type="ARBA" id="ARBA00023319"/>
    </source>
</evidence>
<dbReference type="GO" id="GO:0040018">
    <property type="term" value="P:positive regulation of multicellular organism growth"/>
    <property type="evidence" value="ECO:0007669"/>
    <property type="project" value="EnsemblMetazoa"/>
</dbReference>
<dbReference type="InterPro" id="IPR036179">
    <property type="entry name" value="Ig-like_dom_sf"/>
</dbReference>
<reference evidence="10" key="2">
    <citation type="submission" date="2020-12" db="UniProtKB">
        <authorList>
            <consortium name="WormBaseParasite"/>
        </authorList>
    </citation>
    <scope>IDENTIFICATION</scope>
</reference>
<dbReference type="Gene3D" id="2.60.40.10">
    <property type="entry name" value="Immunoglobulins"/>
    <property type="match status" value="10"/>
</dbReference>
<dbReference type="GO" id="GO:0045138">
    <property type="term" value="P:nematode male tail tip morphogenesis"/>
    <property type="evidence" value="ECO:0007669"/>
    <property type="project" value="EnsemblMetazoa"/>
</dbReference>
<dbReference type="GO" id="GO:1905490">
    <property type="term" value="P:negative regulation of sensory neuron axon guidance"/>
    <property type="evidence" value="ECO:0007669"/>
    <property type="project" value="EnsemblMetazoa"/>
</dbReference>
<dbReference type="InterPro" id="IPR013783">
    <property type="entry name" value="Ig-like_fold"/>
</dbReference>
<dbReference type="GO" id="GO:1905812">
    <property type="term" value="P:regulation of motor neuron axon guidance"/>
    <property type="evidence" value="ECO:0007669"/>
    <property type="project" value="EnsemblMetazoa"/>
</dbReference>
<feature type="domain" description="Fibronectin type-III" evidence="7">
    <location>
        <begin position="899"/>
        <end position="990"/>
    </location>
</feature>
<dbReference type="GO" id="GO:0042661">
    <property type="term" value="P:regulation of mesodermal cell fate specification"/>
    <property type="evidence" value="ECO:0007669"/>
    <property type="project" value="EnsemblMetazoa"/>
</dbReference>
<feature type="region of interest" description="Disordered" evidence="4">
    <location>
        <begin position="1402"/>
        <end position="1430"/>
    </location>
</feature>
<dbReference type="SMART" id="SM00409">
    <property type="entry name" value="IG"/>
    <property type="match status" value="5"/>
</dbReference>
<dbReference type="GO" id="GO:0061643">
    <property type="term" value="P:chemorepulsion of axon"/>
    <property type="evidence" value="ECO:0007669"/>
    <property type="project" value="EnsemblMetazoa"/>
</dbReference>
<evidence type="ECO:0000256" key="5">
    <source>
        <dbReference type="SAM" id="Phobius"/>
    </source>
</evidence>
<dbReference type="Pfam" id="PF00047">
    <property type="entry name" value="ig"/>
    <property type="match status" value="1"/>
</dbReference>
<dbReference type="GO" id="GO:0048813">
    <property type="term" value="P:dendrite morphogenesis"/>
    <property type="evidence" value="ECO:0007669"/>
    <property type="project" value="EnsemblMetazoa"/>
</dbReference>
<dbReference type="eggNOG" id="KOG4221">
    <property type="taxonomic scope" value="Eukaryota"/>
</dbReference>
<dbReference type="EMBL" id="LN609529">
    <property type="protein sequence ID" value="CEF67789.1"/>
    <property type="molecule type" value="Genomic_DNA"/>
</dbReference>
<dbReference type="GO" id="GO:0097374">
    <property type="term" value="P:sensory neuron axon guidance"/>
    <property type="evidence" value="ECO:0007669"/>
    <property type="project" value="EnsemblMetazoa"/>
</dbReference>
<dbReference type="GO" id="GO:1905815">
    <property type="term" value="P:regulation of dorsal/ventral axon guidance"/>
    <property type="evidence" value="ECO:0007669"/>
    <property type="project" value="EnsemblMetazoa"/>
</dbReference>
<keyword evidence="8" id="KW-0675">Receptor</keyword>
<feature type="domain" description="Fibronectin type-III" evidence="7">
    <location>
        <begin position="561"/>
        <end position="656"/>
    </location>
</feature>
<evidence type="ECO:0000259" key="7">
    <source>
        <dbReference type="PROSITE" id="PS50853"/>
    </source>
</evidence>
<dbReference type="InterPro" id="IPR003961">
    <property type="entry name" value="FN3_dom"/>
</dbReference>
<feature type="domain" description="Ig-like" evidence="6">
    <location>
        <begin position="266"/>
        <end position="356"/>
    </location>
</feature>
<dbReference type="STRING" id="34506.A0A090MYU4"/>
<feature type="domain" description="Fibronectin type-III" evidence="7">
    <location>
        <begin position="468"/>
        <end position="558"/>
    </location>
</feature>
<proteinExistence type="predicted"/>
<dbReference type="FunFam" id="2.60.40.10:FF:000032">
    <property type="entry name" value="palladin isoform X1"/>
    <property type="match status" value="1"/>
</dbReference>
<dbReference type="SMART" id="SM00060">
    <property type="entry name" value="FN3"/>
    <property type="match status" value="6"/>
</dbReference>
<gene>
    <name evidence="8 10 11" type="ORF">SRAE_2000245100</name>
</gene>
<dbReference type="SUPFAM" id="SSF48726">
    <property type="entry name" value="Immunoglobulin"/>
    <property type="match status" value="3"/>
</dbReference>
<feature type="compositionally biased region" description="Polar residues" evidence="4">
    <location>
        <begin position="1417"/>
        <end position="1430"/>
    </location>
</feature>
<dbReference type="InterPro" id="IPR003598">
    <property type="entry name" value="Ig_sub2"/>
</dbReference>
<dbReference type="GO" id="GO:0016199">
    <property type="term" value="P:axon midline choice point recognition"/>
    <property type="evidence" value="ECO:0007669"/>
    <property type="project" value="EnsemblMetazoa"/>
</dbReference>
<dbReference type="SUPFAM" id="SSF49265">
    <property type="entry name" value="Fibronectin type III"/>
    <property type="match status" value="4"/>
</dbReference>
<dbReference type="WBParaSite" id="SRAE_2000245100.1">
    <property type="protein sequence ID" value="SRAE_2000245100.1"/>
    <property type="gene ID" value="WBGene00262661"/>
</dbReference>
<reference evidence="8 9" key="1">
    <citation type="submission" date="2014-09" db="EMBL/GenBank/DDBJ databases">
        <authorList>
            <person name="Martin A.A."/>
        </authorList>
    </citation>
    <scope>NUCLEOTIDE SEQUENCE</scope>
    <source>
        <strain evidence="9">ED321</strain>
        <strain evidence="8">ED321 Heterogonic</strain>
    </source>
</reference>
<keyword evidence="9" id="KW-1185">Reference proteome</keyword>
<dbReference type="GO" id="GO:0030334">
    <property type="term" value="P:regulation of cell migration"/>
    <property type="evidence" value="ECO:0007669"/>
    <property type="project" value="EnsemblMetazoa"/>
</dbReference>
<dbReference type="PANTHER" id="PTHR13817">
    <property type="entry name" value="TITIN"/>
    <property type="match status" value="1"/>
</dbReference>
<evidence type="ECO:0000256" key="1">
    <source>
        <dbReference type="ARBA" id="ARBA00022737"/>
    </source>
</evidence>
<dbReference type="GO" id="GO:0005042">
    <property type="term" value="F:netrin receptor activity"/>
    <property type="evidence" value="ECO:0007669"/>
    <property type="project" value="EnsemblMetazoa"/>
</dbReference>
<dbReference type="GO" id="GO:0043235">
    <property type="term" value="C:receptor complex"/>
    <property type="evidence" value="ECO:0007669"/>
    <property type="project" value="EnsemblMetazoa"/>
</dbReference>
<dbReference type="InterPro" id="IPR007110">
    <property type="entry name" value="Ig-like_dom"/>
</dbReference>
<feature type="region of interest" description="Disordered" evidence="4">
    <location>
        <begin position="1460"/>
        <end position="1494"/>
    </location>
</feature>
<dbReference type="Pfam" id="PF13927">
    <property type="entry name" value="Ig_3"/>
    <property type="match status" value="1"/>
</dbReference>
<dbReference type="GO" id="GO:0033563">
    <property type="term" value="P:dorsal/ventral axon guidance"/>
    <property type="evidence" value="ECO:0007669"/>
    <property type="project" value="EnsemblMetazoa"/>
</dbReference>
<keyword evidence="5" id="KW-0812">Transmembrane</keyword>
<feature type="domain" description="Fibronectin type-III" evidence="7">
    <location>
        <begin position="992"/>
        <end position="1094"/>
    </location>
</feature>
<dbReference type="PROSITE" id="PS50853">
    <property type="entry name" value="FN3"/>
    <property type="match status" value="6"/>
</dbReference>
<dbReference type="GO" id="GO:0008045">
    <property type="term" value="P:motor neuron axon guidance"/>
    <property type="evidence" value="ECO:0007669"/>
    <property type="project" value="EnsemblMetazoa"/>
</dbReference>
<protein>
    <submittedName>
        <fullName evidence="8 10">Netrin receptor DCC</fullName>
    </submittedName>
</protein>
<dbReference type="InterPro" id="IPR013151">
    <property type="entry name" value="Immunoglobulin_dom"/>
</dbReference>
<dbReference type="GO" id="GO:0031253">
    <property type="term" value="C:cell projection membrane"/>
    <property type="evidence" value="ECO:0007669"/>
    <property type="project" value="EnsemblMetazoa"/>
</dbReference>
<dbReference type="GO" id="GO:0051965">
    <property type="term" value="P:positive regulation of synapse assembly"/>
    <property type="evidence" value="ECO:0007669"/>
    <property type="project" value="EnsemblMetazoa"/>
</dbReference>
<dbReference type="OMA" id="ECMEMRE"/>
<keyword evidence="5" id="KW-1133">Transmembrane helix</keyword>
<organism evidence="8">
    <name type="scientific">Strongyloides ratti</name>
    <name type="common">Parasitic roundworm</name>
    <dbReference type="NCBI Taxonomy" id="34506"/>
    <lineage>
        <taxon>Eukaryota</taxon>
        <taxon>Metazoa</taxon>
        <taxon>Ecdysozoa</taxon>
        <taxon>Nematoda</taxon>
        <taxon>Chromadorea</taxon>
        <taxon>Rhabditida</taxon>
        <taxon>Tylenchina</taxon>
        <taxon>Panagrolaimomorpha</taxon>
        <taxon>Strongyloidoidea</taxon>
        <taxon>Strongyloididae</taxon>
        <taxon>Strongyloides</taxon>
    </lineage>
</organism>
<dbReference type="InterPro" id="IPR003599">
    <property type="entry name" value="Ig_sub"/>
</dbReference>
<evidence type="ECO:0000256" key="2">
    <source>
        <dbReference type="ARBA" id="ARBA00023157"/>
    </source>
</evidence>
<dbReference type="GO" id="GO:0097628">
    <property type="term" value="P:distal tip cell migration"/>
    <property type="evidence" value="ECO:0007669"/>
    <property type="project" value="EnsemblMetazoa"/>
</dbReference>
<keyword evidence="1" id="KW-0677">Repeat</keyword>